<dbReference type="AlphaFoldDB" id="A0A6L8KFC2"/>
<gene>
    <name evidence="2" type="ORF">GTP46_20050</name>
</gene>
<keyword evidence="3" id="KW-1185">Reference proteome</keyword>
<feature type="signal peptide" evidence="1">
    <location>
        <begin position="1"/>
        <end position="18"/>
    </location>
</feature>
<organism evidence="2 3">
    <name type="scientific">Duganella flavida</name>
    <dbReference type="NCBI Taxonomy" id="2692175"/>
    <lineage>
        <taxon>Bacteria</taxon>
        <taxon>Pseudomonadati</taxon>
        <taxon>Pseudomonadota</taxon>
        <taxon>Betaproteobacteria</taxon>
        <taxon>Burkholderiales</taxon>
        <taxon>Oxalobacteraceae</taxon>
        <taxon>Telluria group</taxon>
        <taxon>Duganella</taxon>
    </lineage>
</organism>
<evidence type="ECO:0000313" key="2">
    <source>
        <dbReference type="EMBL" id="MYM24928.1"/>
    </source>
</evidence>
<comment type="caution">
    <text evidence="2">The sequence shown here is derived from an EMBL/GenBank/DDBJ whole genome shotgun (WGS) entry which is preliminary data.</text>
</comment>
<sequence>MRRLFFLLTLPLSIAAHAERPIENFVSPPQLFPEEGTPRAPYVPLPAYDRPGGKVIGQVTANLTPCAPLKENEECDIAPSWHLERRDGTRVELAHDMVGYEQEALLSYQPARIENGKAWAYIEADGGGFWTNTLVQEVINYEARATWVLDFDSWCSQPGKCAPLSAAMRKELDRMLAGEYNLEHLSSETYAIEGIIQQGGKRYYKVKQVDTQAGSVQPQLPKIGWIPTRRRDGTHTGVFYPKGC</sequence>
<dbReference type="RefSeq" id="WP_161008390.1">
    <property type="nucleotide sequence ID" value="NZ_WWCN01000013.1"/>
</dbReference>
<feature type="chain" id="PRO_5026960100" evidence="1">
    <location>
        <begin position="19"/>
        <end position="244"/>
    </location>
</feature>
<reference evidence="2 3" key="1">
    <citation type="submission" date="2019-12" db="EMBL/GenBank/DDBJ databases">
        <title>Novel species isolated from a subtropical stream in China.</title>
        <authorList>
            <person name="Lu H."/>
        </authorList>
    </citation>
    <scope>NUCLEOTIDE SEQUENCE [LARGE SCALE GENOMIC DNA]</scope>
    <source>
        <strain evidence="2 3">FT135W</strain>
    </source>
</reference>
<accession>A0A6L8KFC2</accession>
<dbReference type="Proteomes" id="UP000479335">
    <property type="component" value="Unassembled WGS sequence"/>
</dbReference>
<protein>
    <submittedName>
        <fullName evidence="2">Uncharacterized protein</fullName>
    </submittedName>
</protein>
<proteinExistence type="predicted"/>
<keyword evidence="1" id="KW-0732">Signal</keyword>
<evidence type="ECO:0000256" key="1">
    <source>
        <dbReference type="SAM" id="SignalP"/>
    </source>
</evidence>
<evidence type="ECO:0000313" key="3">
    <source>
        <dbReference type="Proteomes" id="UP000479335"/>
    </source>
</evidence>
<name>A0A6L8KFC2_9BURK</name>
<dbReference type="EMBL" id="WWCN01000013">
    <property type="protein sequence ID" value="MYM24928.1"/>
    <property type="molecule type" value="Genomic_DNA"/>
</dbReference>